<organism evidence="2 3">
    <name type="scientific">Eragrostis curvula</name>
    <name type="common">weeping love grass</name>
    <dbReference type="NCBI Taxonomy" id="38414"/>
    <lineage>
        <taxon>Eukaryota</taxon>
        <taxon>Viridiplantae</taxon>
        <taxon>Streptophyta</taxon>
        <taxon>Embryophyta</taxon>
        <taxon>Tracheophyta</taxon>
        <taxon>Spermatophyta</taxon>
        <taxon>Magnoliopsida</taxon>
        <taxon>Liliopsida</taxon>
        <taxon>Poales</taxon>
        <taxon>Poaceae</taxon>
        <taxon>PACMAD clade</taxon>
        <taxon>Chloridoideae</taxon>
        <taxon>Eragrostideae</taxon>
        <taxon>Eragrostidinae</taxon>
        <taxon>Eragrostis</taxon>
    </lineage>
</organism>
<protein>
    <recommendedName>
        <fullName evidence="1">F-box domain-containing protein</fullName>
    </recommendedName>
</protein>
<reference evidence="2 3" key="1">
    <citation type="journal article" date="2019" name="Sci. Rep.">
        <title>A high-quality genome of Eragrostis curvula grass provides insights into Poaceae evolution and supports new strategies to enhance forage quality.</title>
        <authorList>
            <person name="Carballo J."/>
            <person name="Santos B.A.C.M."/>
            <person name="Zappacosta D."/>
            <person name="Garbus I."/>
            <person name="Selva J.P."/>
            <person name="Gallo C.A."/>
            <person name="Diaz A."/>
            <person name="Albertini E."/>
            <person name="Caccamo M."/>
            <person name="Echenique V."/>
        </authorList>
    </citation>
    <scope>NUCLEOTIDE SEQUENCE [LARGE SCALE GENOMIC DNA]</scope>
    <source>
        <strain evidence="3">cv. Victoria</strain>
        <tissue evidence="2">Leaf</tissue>
    </source>
</reference>
<dbReference type="EMBL" id="RWGY01000004">
    <property type="protein sequence ID" value="TVU46338.1"/>
    <property type="molecule type" value="Genomic_DNA"/>
</dbReference>
<dbReference type="PANTHER" id="PTHR35546">
    <property type="entry name" value="F-BOX PROTEIN INTERACTION DOMAIN PROTEIN-RELATED"/>
    <property type="match status" value="1"/>
</dbReference>
<feature type="non-terminal residue" evidence="2">
    <location>
        <position position="1"/>
    </location>
</feature>
<evidence type="ECO:0000313" key="2">
    <source>
        <dbReference type="EMBL" id="TVU46338.1"/>
    </source>
</evidence>
<dbReference type="AlphaFoldDB" id="A0A5J9WDS8"/>
<evidence type="ECO:0000313" key="3">
    <source>
        <dbReference type="Proteomes" id="UP000324897"/>
    </source>
</evidence>
<gene>
    <name evidence="2" type="ORF">EJB05_05864</name>
</gene>
<dbReference type="NCBIfam" id="TIGR01640">
    <property type="entry name" value="F_box_assoc_1"/>
    <property type="match status" value="1"/>
</dbReference>
<dbReference type="CDD" id="cd22157">
    <property type="entry name" value="F-box_AtFBW1-like"/>
    <property type="match status" value="1"/>
</dbReference>
<dbReference type="SMART" id="SM00256">
    <property type="entry name" value="FBOX"/>
    <property type="match status" value="1"/>
</dbReference>
<accession>A0A5J9WDS8</accession>
<dbReference type="PROSITE" id="PS50181">
    <property type="entry name" value="FBOX"/>
    <property type="match status" value="1"/>
</dbReference>
<proteinExistence type="predicted"/>
<dbReference type="Pfam" id="PF08268">
    <property type="entry name" value="FBA_3"/>
    <property type="match status" value="1"/>
</dbReference>
<feature type="domain" description="F-box" evidence="1">
    <location>
        <begin position="77"/>
        <end position="123"/>
    </location>
</feature>
<dbReference type="Gene3D" id="1.20.1280.50">
    <property type="match status" value="1"/>
</dbReference>
<keyword evidence="3" id="KW-1185">Reference proteome</keyword>
<dbReference type="Gramene" id="TVU46338">
    <property type="protein sequence ID" value="TVU46338"/>
    <property type="gene ID" value="EJB05_05864"/>
</dbReference>
<comment type="caution">
    <text evidence="2">The sequence shown here is derived from an EMBL/GenBank/DDBJ whole genome shotgun (WGS) entry which is preliminary data.</text>
</comment>
<dbReference type="InterPro" id="IPR001810">
    <property type="entry name" value="F-box_dom"/>
</dbReference>
<name>A0A5J9WDS8_9POAL</name>
<sequence>KKGKETTAIAKRTIPELALAASYRRSRRPLFPLPPLGLSFPFHPSPSPPALVLVARWFGREELLLGEMAKKSRKRRKNPMASLTDDLVVEILSRLPIKSLSRCKGVSRHWRSLVSSKDHRRKLSQTHPGLFYRTINSGRFPKEARHFTHVWEGRRDPLVCPSLSFLPGYERISIVDCCNGILLCRFSESTSLDTFRYIVCNPAENRFVVLPDSGCGSDLRVARLAFDPSFYPYFHVFEFVDDDSKGVTGAQIYSYEAETWSYKESGWSTDTYIFHDSRCVFYNGFLLFVTGLCEALVVDVEGDTWWMMPLPDDADCDMGLEPGFIGQYKEHLCYINKVEDKNDLSIWILEDKDEWVLKHQVSIQQLCEKSMSRFKSMDYHVIGILPDCNFILYIAGRDRTLMAYDIDREEVHAIQNLWPDCWRHCFLYVPLYTE</sequence>
<dbReference type="Pfam" id="PF00646">
    <property type="entry name" value="F-box"/>
    <property type="match status" value="1"/>
</dbReference>
<dbReference type="SUPFAM" id="SSF81383">
    <property type="entry name" value="F-box domain"/>
    <property type="match status" value="1"/>
</dbReference>
<dbReference type="InterPro" id="IPR017451">
    <property type="entry name" value="F-box-assoc_interact_dom"/>
</dbReference>
<evidence type="ECO:0000259" key="1">
    <source>
        <dbReference type="PROSITE" id="PS50181"/>
    </source>
</evidence>
<dbReference type="Proteomes" id="UP000324897">
    <property type="component" value="Chromosome 5"/>
</dbReference>
<dbReference type="OrthoDB" id="605328at2759"/>
<dbReference type="InterPro" id="IPR036047">
    <property type="entry name" value="F-box-like_dom_sf"/>
</dbReference>
<dbReference type="InterPro" id="IPR055290">
    <property type="entry name" value="At3g26010-like"/>
</dbReference>
<dbReference type="PANTHER" id="PTHR35546:SF80">
    <property type="entry name" value="F-BOX DOMAIN CONTAINING PROTEIN EXPRESSED"/>
    <property type="match status" value="1"/>
</dbReference>
<dbReference type="InterPro" id="IPR013187">
    <property type="entry name" value="F-box-assoc_dom_typ3"/>
</dbReference>